<sequence length="405" mass="45575">MSIDGVLLFSGGLDSILAALLLQEQGLNIRCLHYVSPFFGSPRARSRWKQLYGLDVEIADAGPEMVRLVRGWPEHGFGKVMNPCVDCKITLLRLAKRRMEELGGSFIATGEVLGQRPMSQRRDIMNLIRHQAGVDDLLLRPLCAKHLDPTPCELSGLVDRERLLDLHGRGRQEQLNLARHYGLTEIPSPGGGCLLTERENARHYWPLRKYREEPTVEDFRLANCGRQLWHAEEGTACWMVVARNNRDNDRLRAFAAADDLLAGLCDYPGPIALLRDGCRWSEDLLARSCSQFVSYAPRVTQALEQDSALEVRVWLKRADATQTVLTVRPDTERTFLARPDWEEVRAEKHALASKKEEERKAELKLVKEARQKAWLASHPDRTPVQATAPGSAQDAAPNPVPDQDA</sequence>
<dbReference type="GO" id="GO:0008168">
    <property type="term" value="F:methyltransferase activity"/>
    <property type="evidence" value="ECO:0007669"/>
    <property type="project" value="UniProtKB-KW"/>
</dbReference>
<dbReference type="GO" id="GO:0005524">
    <property type="term" value="F:ATP binding"/>
    <property type="evidence" value="ECO:0007669"/>
    <property type="project" value="UniProtKB-KW"/>
</dbReference>
<keyword evidence="2" id="KW-0067">ATP-binding</keyword>
<gene>
    <name evidence="5" type="ORF">H9894_07865</name>
</gene>
<keyword evidence="5" id="KW-0489">Methyltransferase</keyword>
<dbReference type="PANTHER" id="PTHR11933">
    <property type="entry name" value="TRNA 5-METHYLAMINOMETHYL-2-THIOURIDYLATE -METHYLTRANSFERASE"/>
    <property type="match status" value="1"/>
</dbReference>
<comment type="caution">
    <text evidence="5">The sequence shown here is derived from an EMBL/GenBank/DDBJ whole genome shotgun (WGS) entry which is preliminary data.</text>
</comment>
<evidence type="ECO:0000256" key="3">
    <source>
        <dbReference type="SAM" id="MobiDB-lite"/>
    </source>
</evidence>
<dbReference type="Proteomes" id="UP000886752">
    <property type="component" value="Unassembled WGS sequence"/>
</dbReference>
<dbReference type="SUPFAM" id="SSF52402">
    <property type="entry name" value="Adenine nucleotide alpha hydrolases-like"/>
    <property type="match status" value="1"/>
</dbReference>
<proteinExistence type="predicted"/>
<organism evidence="5 6">
    <name type="scientific">Candidatus Desulfovibrio intestinipullorum</name>
    <dbReference type="NCBI Taxonomy" id="2838536"/>
    <lineage>
        <taxon>Bacteria</taxon>
        <taxon>Pseudomonadati</taxon>
        <taxon>Thermodesulfobacteriota</taxon>
        <taxon>Desulfovibrionia</taxon>
        <taxon>Desulfovibrionales</taxon>
        <taxon>Desulfovibrionaceae</taxon>
        <taxon>Desulfovibrio</taxon>
    </lineage>
</organism>
<dbReference type="InterPro" id="IPR014729">
    <property type="entry name" value="Rossmann-like_a/b/a_fold"/>
</dbReference>
<evidence type="ECO:0000256" key="1">
    <source>
        <dbReference type="ARBA" id="ARBA00022741"/>
    </source>
</evidence>
<protein>
    <submittedName>
        <fullName evidence="5">tRNA(5-methylaminomethyl-2-thiouridylate) methyltransferase</fullName>
    </submittedName>
</protein>
<dbReference type="PANTHER" id="PTHR11933:SF6">
    <property type="entry name" value="THIL AANH DOMAIN-CONTAINING PROTEIN"/>
    <property type="match status" value="1"/>
</dbReference>
<dbReference type="Pfam" id="PF02568">
    <property type="entry name" value="ThiI"/>
    <property type="match status" value="1"/>
</dbReference>
<feature type="domain" description="Thil AANH" evidence="4">
    <location>
        <begin position="4"/>
        <end position="143"/>
    </location>
</feature>
<dbReference type="Gene3D" id="3.40.50.620">
    <property type="entry name" value="HUPs"/>
    <property type="match status" value="1"/>
</dbReference>
<keyword evidence="5" id="KW-0808">Transferase</keyword>
<dbReference type="AlphaFoldDB" id="A0A9D1TQG1"/>
<reference evidence="5" key="2">
    <citation type="submission" date="2021-04" db="EMBL/GenBank/DDBJ databases">
        <authorList>
            <person name="Gilroy R."/>
        </authorList>
    </citation>
    <scope>NUCLEOTIDE SEQUENCE</scope>
    <source>
        <strain evidence="5">ChiHecec2B26-446</strain>
    </source>
</reference>
<evidence type="ECO:0000313" key="5">
    <source>
        <dbReference type="EMBL" id="HIW01087.1"/>
    </source>
</evidence>
<reference evidence="5" key="1">
    <citation type="journal article" date="2021" name="PeerJ">
        <title>Extensive microbial diversity within the chicken gut microbiome revealed by metagenomics and culture.</title>
        <authorList>
            <person name="Gilroy R."/>
            <person name="Ravi A."/>
            <person name="Getino M."/>
            <person name="Pursley I."/>
            <person name="Horton D.L."/>
            <person name="Alikhan N.F."/>
            <person name="Baker D."/>
            <person name="Gharbi K."/>
            <person name="Hall N."/>
            <person name="Watson M."/>
            <person name="Adriaenssens E.M."/>
            <person name="Foster-Nyarko E."/>
            <person name="Jarju S."/>
            <person name="Secka A."/>
            <person name="Antonio M."/>
            <person name="Oren A."/>
            <person name="Chaudhuri R.R."/>
            <person name="La Ragione R."/>
            <person name="Hildebrand F."/>
            <person name="Pallen M.J."/>
        </authorList>
    </citation>
    <scope>NUCLEOTIDE SEQUENCE</scope>
    <source>
        <strain evidence="5">ChiHecec2B26-446</strain>
    </source>
</reference>
<keyword evidence="1" id="KW-0547">Nucleotide-binding</keyword>
<evidence type="ECO:0000259" key="4">
    <source>
        <dbReference type="Pfam" id="PF02568"/>
    </source>
</evidence>
<name>A0A9D1TQG1_9BACT</name>
<accession>A0A9D1TQG1</accession>
<dbReference type="GO" id="GO:0032259">
    <property type="term" value="P:methylation"/>
    <property type="evidence" value="ECO:0007669"/>
    <property type="project" value="UniProtKB-KW"/>
</dbReference>
<dbReference type="GO" id="GO:0004810">
    <property type="term" value="F:CCA tRNA nucleotidyltransferase activity"/>
    <property type="evidence" value="ECO:0007669"/>
    <property type="project" value="InterPro"/>
</dbReference>
<dbReference type="InterPro" id="IPR020536">
    <property type="entry name" value="ThiI_AANH"/>
</dbReference>
<evidence type="ECO:0000313" key="6">
    <source>
        <dbReference type="Proteomes" id="UP000886752"/>
    </source>
</evidence>
<dbReference type="EMBL" id="DXHV01000073">
    <property type="protein sequence ID" value="HIW01087.1"/>
    <property type="molecule type" value="Genomic_DNA"/>
</dbReference>
<evidence type="ECO:0000256" key="2">
    <source>
        <dbReference type="ARBA" id="ARBA00022840"/>
    </source>
</evidence>
<feature type="region of interest" description="Disordered" evidence="3">
    <location>
        <begin position="372"/>
        <end position="405"/>
    </location>
</feature>